<comment type="similarity">
    <text evidence="1">Belongs to the short-chain dehydrogenases/reductases (SDR) family.</text>
</comment>
<dbReference type="EMBL" id="JBIAMX010000001">
    <property type="protein sequence ID" value="MFF0541801.1"/>
    <property type="molecule type" value="Genomic_DNA"/>
</dbReference>
<gene>
    <name evidence="3" type="ORF">ACFYTF_03095</name>
</gene>
<keyword evidence="4" id="KW-1185">Reference proteome</keyword>
<feature type="domain" description="Ketoreductase" evidence="2">
    <location>
        <begin position="7"/>
        <end position="197"/>
    </location>
</feature>
<dbReference type="PANTHER" id="PTHR43313:SF1">
    <property type="entry name" value="3BETA-HYDROXYSTEROID DEHYDROGENASE DHS-16"/>
    <property type="match status" value="1"/>
</dbReference>
<dbReference type="Gene3D" id="3.40.50.720">
    <property type="entry name" value="NAD(P)-binding Rossmann-like Domain"/>
    <property type="match status" value="1"/>
</dbReference>
<dbReference type="Proteomes" id="UP001601444">
    <property type="component" value="Unassembled WGS sequence"/>
</dbReference>
<dbReference type="PANTHER" id="PTHR43313">
    <property type="entry name" value="SHORT-CHAIN DEHYDROGENASE/REDUCTASE FAMILY 9C"/>
    <property type="match status" value="1"/>
</dbReference>
<dbReference type="RefSeq" id="WP_387698870.1">
    <property type="nucleotide sequence ID" value="NZ_JBIAMX010000001.1"/>
</dbReference>
<dbReference type="PRINTS" id="PR00081">
    <property type="entry name" value="GDHRDH"/>
</dbReference>
<evidence type="ECO:0000256" key="1">
    <source>
        <dbReference type="RuleBase" id="RU000363"/>
    </source>
</evidence>
<dbReference type="PRINTS" id="PR00080">
    <property type="entry name" value="SDRFAMILY"/>
</dbReference>
<dbReference type="Pfam" id="PF00106">
    <property type="entry name" value="adh_short"/>
    <property type="match status" value="1"/>
</dbReference>
<accession>A0ABW6PHC8</accession>
<evidence type="ECO:0000313" key="3">
    <source>
        <dbReference type="EMBL" id="MFF0541801.1"/>
    </source>
</evidence>
<dbReference type="InterPro" id="IPR036291">
    <property type="entry name" value="NAD(P)-bd_dom_sf"/>
</dbReference>
<dbReference type="SMART" id="SM00822">
    <property type="entry name" value="PKS_KR"/>
    <property type="match status" value="1"/>
</dbReference>
<evidence type="ECO:0000313" key="4">
    <source>
        <dbReference type="Proteomes" id="UP001601444"/>
    </source>
</evidence>
<dbReference type="SUPFAM" id="SSF51735">
    <property type="entry name" value="NAD(P)-binding Rossmann-fold domains"/>
    <property type="match status" value="1"/>
</dbReference>
<comment type="caution">
    <text evidence="3">The sequence shown here is derived from an EMBL/GenBank/DDBJ whole genome shotgun (WGS) entry which is preliminary data.</text>
</comment>
<organism evidence="3 4">
    <name type="scientific">Nocardia thailandica</name>
    <dbReference type="NCBI Taxonomy" id="257275"/>
    <lineage>
        <taxon>Bacteria</taxon>
        <taxon>Bacillati</taxon>
        <taxon>Actinomycetota</taxon>
        <taxon>Actinomycetes</taxon>
        <taxon>Mycobacteriales</taxon>
        <taxon>Nocardiaceae</taxon>
        <taxon>Nocardia</taxon>
    </lineage>
</organism>
<dbReference type="InterPro" id="IPR002347">
    <property type="entry name" value="SDR_fam"/>
</dbReference>
<sequence>MRTTDSGAVLVTGASSGLGRAAALHLAARGLRVYAGVRNDTAAGELRTAAGGGRLTALRLDVTDADSVAAARDAVASELGAGSLRGVVNNAGICVSAPVECLALEDLRQQLEVNLVGVVAVTQAFLPLLRAAAPAGGGPAGRLVNVSSGVGRVAGPFLGAYAAAQFAKEGLSDSLRRELAGTGVAVSVIEPGAIATPIWDKVAATADRVLAAAPADVAALYRAPFTRFVARNESAARSAATTPGQFARAVEHALTSPRPRTRYRVGRDAAAASLAARLLPDRLLDRVLAAG</sequence>
<evidence type="ECO:0000259" key="2">
    <source>
        <dbReference type="SMART" id="SM00822"/>
    </source>
</evidence>
<protein>
    <submittedName>
        <fullName evidence="3">SDR family NAD(P)-dependent oxidoreductase</fullName>
    </submittedName>
</protein>
<reference evidence="3 4" key="1">
    <citation type="submission" date="2024-10" db="EMBL/GenBank/DDBJ databases">
        <title>The Natural Products Discovery Center: Release of the First 8490 Sequenced Strains for Exploring Actinobacteria Biosynthetic Diversity.</title>
        <authorList>
            <person name="Kalkreuter E."/>
            <person name="Kautsar S.A."/>
            <person name="Yang D."/>
            <person name="Bader C.D."/>
            <person name="Teijaro C.N."/>
            <person name="Fluegel L."/>
            <person name="Davis C.M."/>
            <person name="Simpson J.R."/>
            <person name="Lauterbach L."/>
            <person name="Steele A.D."/>
            <person name="Gui C."/>
            <person name="Meng S."/>
            <person name="Li G."/>
            <person name="Viehrig K."/>
            <person name="Ye F."/>
            <person name="Su P."/>
            <person name="Kiefer A.F."/>
            <person name="Nichols A."/>
            <person name="Cepeda A.J."/>
            <person name="Yan W."/>
            <person name="Fan B."/>
            <person name="Jiang Y."/>
            <person name="Adhikari A."/>
            <person name="Zheng C.-J."/>
            <person name="Schuster L."/>
            <person name="Cowan T.M."/>
            <person name="Smanski M.J."/>
            <person name="Chevrette M.G."/>
            <person name="De Carvalho L.P.S."/>
            <person name="Shen B."/>
        </authorList>
    </citation>
    <scope>NUCLEOTIDE SEQUENCE [LARGE SCALE GENOMIC DNA]</scope>
    <source>
        <strain evidence="3 4">NPDC004045</strain>
    </source>
</reference>
<name>A0ABW6PHC8_9NOCA</name>
<proteinExistence type="inferred from homology"/>
<dbReference type="InterPro" id="IPR057326">
    <property type="entry name" value="KR_dom"/>
</dbReference>